<dbReference type="AlphaFoldDB" id="A0A0L0SLA1"/>
<name>A0A0L0SLA1_ALLM3</name>
<keyword evidence="2" id="KW-1185">Reference proteome</keyword>
<gene>
    <name evidence="1" type="ORF">AMAG_08433</name>
</gene>
<accession>A0A0L0SLA1</accession>
<dbReference type="EMBL" id="GG745342">
    <property type="protein sequence ID" value="KNE63292.1"/>
    <property type="molecule type" value="Genomic_DNA"/>
</dbReference>
<organism evidence="1 2">
    <name type="scientific">Allomyces macrogynus (strain ATCC 38327)</name>
    <name type="common">Allomyces javanicus var. macrogynus</name>
    <dbReference type="NCBI Taxonomy" id="578462"/>
    <lineage>
        <taxon>Eukaryota</taxon>
        <taxon>Fungi</taxon>
        <taxon>Fungi incertae sedis</taxon>
        <taxon>Blastocladiomycota</taxon>
        <taxon>Blastocladiomycetes</taxon>
        <taxon>Blastocladiales</taxon>
        <taxon>Blastocladiaceae</taxon>
        <taxon>Allomyces</taxon>
    </lineage>
</organism>
<reference evidence="2" key="2">
    <citation type="submission" date="2009-11" db="EMBL/GenBank/DDBJ databases">
        <title>The Genome Sequence of Allomyces macrogynus strain ATCC 38327.</title>
        <authorList>
            <consortium name="The Broad Institute Genome Sequencing Platform"/>
            <person name="Russ C."/>
            <person name="Cuomo C."/>
            <person name="Shea T."/>
            <person name="Young S.K."/>
            <person name="Zeng Q."/>
            <person name="Koehrsen M."/>
            <person name="Haas B."/>
            <person name="Borodovsky M."/>
            <person name="Guigo R."/>
            <person name="Alvarado L."/>
            <person name="Berlin A."/>
            <person name="Borenstein D."/>
            <person name="Chen Z."/>
            <person name="Engels R."/>
            <person name="Freedman E."/>
            <person name="Gellesch M."/>
            <person name="Goldberg J."/>
            <person name="Griggs A."/>
            <person name="Gujja S."/>
            <person name="Heiman D."/>
            <person name="Hepburn T."/>
            <person name="Howarth C."/>
            <person name="Jen D."/>
            <person name="Larson L."/>
            <person name="Lewis B."/>
            <person name="Mehta T."/>
            <person name="Park D."/>
            <person name="Pearson M."/>
            <person name="Roberts A."/>
            <person name="Saif S."/>
            <person name="Shenoy N."/>
            <person name="Sisk P."/>
            <person name="Stolte C."/>
            <person name="Sykes S."/>
            <person name="Walk T."/>
            <person name="White J."/>
            <person name="Yandava C."/>
            <person name="Burger G."/>
            <person name="Gray M.W."/>
            <person name="Holland P.W.H."/>
            <person name="King N."/>
            <person name="Lang F.B.F."/>
            <person name="Roger A.J."/>
            <person name="Ruiz-Trillo I."/>
            <person name="Lander E."/>
            <person name="Nusbaum C."/>
        </authorList>
    </citation>
    <scope>NUCLEOTIDE SEQUENCE [LARGE SCALE GENOMIC DNA]</scope>
    <source>
        <strain evidence="2">ATCC 38327</strain>
    </source>
</reference>
<evidence type="ECO:0000313" key="1">
    <source>
        <dbReference type="EMBL" id="KNE63292.1"/>
    </source>
</evidence>
<dbReference type="Proteomes" id="UP000054350">
    <property type="component" value="Unassembled WGS sequence"/>
</dbReference>
<evidence type="ECO:0000313" key="2">
    <source>
        <dbReference type="Proteomes" id="UP000054350"/>
    </source>
</evidence>
<dbReference type="VEuPathDB" id="FungiDB:AMAG_08433"/>
<proteinExistence type="predicted"/>
<reference evidence="1 2" key="1">
    <citation type="submission" date="2009-11" db="EMBL/GenBank/DDBJ databases">
        <title>Annotation of Allomyces macrogynus ATCC 38327.</title>
        <authorList>
            <consortium name="The Broad Institute Genome Sequencing Platform"/>
            <person name="Russ C."/>
            <person name="Cuomo C."/>
            <person name="Burger G."/>
            <person name="Gray M.W."/>
            <person name="Holland P.W.H."/>
            <person name="King N."/>
            <person name="Lang F.B.F."/>
            <person name="Roger A.J."/>
            <person name="Ruiz-Trillo I."/>
            <person name="Young S.K."/>
            <person name="Zeng Q."/>
            <person name="Gargeya S."/>
            <person name="Fitzgerald M."/>
            <person name="Haas B."/>
            <person name="Abouelleil A."/>
            <person name="Alvarado L."/>
            <person name="Arachchi H.M."/>
            <person name="Berlin A."/>
            <person name="Chapman S.B."/>
            <person name="Gearin G."/>
            <person name="Goldberg J."/>
            <person name="Griggs A."/>
            <person name="Gujja S."/>
            <person name="Hansen M."/>
            <person name="Heiman D."/>
            <person name="Howarth C."/>
            <person name="Larimer J."/>
            <person name="Lui A."/>
            <person name="MacDonald P.J.P."/>
            <person name="McCowen C."/>
            <person name="Montmayeur A."/>
            <person name="Murphy C."/>
            <person name="Neiman D."/>
            <person name="Pearson M."/>
            <person name="Priest M."/>
            <person name="Roberts A."/>
            <person name="Saif S."/>
            <person name="Shea T."/>
            <person name="Sisk P."/>
            <person name="Stolte C."/>
            <person name="Sykes S."/>
            <person name="Wortman J."/>
            <person name="Nusbaum C."/>
            <person name="Birren B."/>
        </authorList>
    </citation>
    <scope>NUCLEOTIDE SEQUENCE [LARGE SCALE GENOMIC DNA]</scope>
    <source>
        <strain evidence="1 2">ATCC 38327</strain>
    </source>
</reference>
<sequence length="153" mass="16021">MSVITNKMRKTWPNAKWFRARGPTAAESKVDLAADSSALTLAGCSITLTAFGHWPAPSPASTATISRAAAKISKRSSTSASATTASMQPVLDAPILHVEPASATTNADRVLPLVARAIRRFLTLIVDSQLLEVWAGFVDGSSTCPGRADGDGR</sequence>
<protein>
    <submittedName>
        <fullName evidence="1">Uncharacterized protein</fullName>
    </submittedName>
</protein>